<comment type="caution">
    <text evidence="19">The sequence shown here is derived from an EMBL/GenBank/DDBJ whole genome shotgun (WGS) entry which is preliminary data.</text>
</comment>
<dbReference type="CDD" id="cd04704">
    <property type="entry name" value="PLA2_bee_venom_like"/>
    <property type="match status" value="1"/>
</dbReference>
<dbReference type="SMART" id="SM00085">
    <property type="entry name" value="PA2c"/>
    <property type="match status" value="1"/>
</dbReference>
<keyword evidence="8" id="KW-0479">Metal-binding</keyword>
<evidence type="ECO:0000256" key="16">
    <source>
        <dbReference type="SAM" id="MobiDB-lite"/>
    </source>
</evidence>
<feature type="signal peptide" evidence="17">
    <location>
        <begin position="1"/>
        <end position="18"/>
    </location>
</feature>
<dbReference type="AlphaFoldDB" id="A0AAV6U0T9"/>
<evidence type="ECO:0000259" key="18">
    <source>
        <dbReference type="SMART" id="SM00085"/>
    </source>
</evidence>
<proteinExistence type="inferred from homology"/>
<dbReference type="GO" id="GO:0016042">
    <property type="term" value="P:lipid catabolic process"/>
    <property type="evidence" value="ECO:0007669"/>
    <property type="project" value="UniProtKB-KW"/>
</dbReference>
<feature type="compositionally biased region" description="Acidic residues" evidence="16">
    <location>
        <begin position="261"/>
        <end position="272"/>
    </location>
</feature>
<dbReference type="GO" id="GO:0005576">
    <property type="term" value="C:extracellular region"/>
    <property type="evidence" value="ECO:0007669"/>
    <property type="project" value="UniProtKB-SubCell"/>
</dbReference>
<evidence type="ECO:0000256" key="8">
    <source>
        <dbReference type="ARBA" id="ARBA00022723"/>
    </source>
</evidence>
<feature type="region of interest" description="Disordered" evidence="16">
    <location>
        <begin position="259"/>
        <end position="278"/>
    </location>
</feature>
<comment type="catalytic activity">
    <reaction evidence="1">
        <text>a 1,2-diacyl-sn-glycero-3-phosphocholine + H2O = a 1-acyl-sn-glycero-3-phosphocholine + a fatty acid + H(+)</text>
        <dbReference type="Rhea" id="RHEA:15801"/>
        <dbReference type="ChEBI" id="CHEBI:15377"/>
        <dbReference type="ChEBI" id="CHEBI:15378"/>
        <dbReference type="ChEBI" id="CHEBI:28868"/>
        <dbReference type="ChEBI" id="CHEBI:57643"/>
        <dbReference type="ChEBI" id="CHEBI:58168"/>
        <dbReference type="EC" id="3.1.1.4"/>
    </reaction>
</comment>
<accession>A0AAV6U0T9</accession>
<keyword evidence="20" id="KW-1185">Reference proteome</keyword>
<evidence type="ECO:0000256" key="3">
    <source>
        <dbReference type="ARBA" id="ARBA00004613"/>
    </source>
</evidence>
<dbReference type="Proteomes" id="UP000827092">
    <property type="component" value="Unassembled WGS sequence"/>
</dbReference>
<evidence type="ECO:0000313" key="19">
    <source>
        <dbReference type="EMBL" id="KAG8177241.1"/>
    </source>
</evidence>
<dbReference type="GO" id="GO:0046872">
    <property type="term" value="F:metal ion binding"/>
    <property type="evidence" value="ECO:0007669"/>
    <property type="project" value="UniProtKB-KW"/>
</dbReference>
<dbReference type="InterPro" id="IPR033113">
    <property type="entry name" value="PLA2_histidine"/>
</dbReference>
<keyword evidence="11" id="KW-0442">Lipid degradation</keyword>
<keyword evidence="17" id="KW-0732">Signal</keyword>
<evidence type="ECO:0000313" key="20">
    <source>
        <dbReference type="Proteomes" id="UP000827092"/>
    </source>
</evidence>
<dbReference type="PANTHER" id="PTHR12253">
    <property type="entry name" value="RH14732P"/>
    <property type="match status" value="1"/>
</dbReference>
<evidence type="ECO:0000256" key="13">
    <source>
        <dbReference type="ARBA" id="ARBA00023145"/>
    </source>
</evidence>
<comment type="subcellular location">
    <subcellularLocation>
        <location evidence="3">Secreted</location>
    </subcellularLocation>
</comment>
<dbReference type="EMBL" id="JAFNEN010000797">
    <property type="protein sequence ID" value="KAG8177241.1"/>
    <property type="molecule type" value="Genomic_DNA"/>
</dbReference>
<dbReference type="SUPFAM" id="SSF48619">
    <property type="entry name" value="Phospholipase A2, PLA2"/>
    <property type="match status" value="1"/>
</dbReference>
<feature type="domain" description="Phospholipase A2-like central" evidence="18">
    <location>
        <begin position="111"/>
        <end position="238"/>
    </location>
</feature>
<dbReference type="GO" id="GO:0004623">
    <property type="term" value="F:phospholipase A2 activity"/>
    <property type="evidence" value="ECO:0007669"/>
    <property type="project" value="UniProtKB-EC"/>
</dbReference>
<comment type="similarity">
    <text evidence="4">Belongs to the phospholipase A2 family. Group III subfamily.</text>
</comment>
<evidence type="ECO:0000256" key="9">
    <source>
        <dbReference type="ARBA" id="ARBA00022801"/>
    </source>
</evidence>
<evidence type="ECO:0000256" key="5">
    <source>
        <dbReference type="ARBA" id="ARBA00013278"/>
    </source>
</evidence>
<keyword evidence="10" id="KW-0106">Calcium</keyword>
<name>A0AAV6U0T9_9ARAC</name>
<dbReference type="Pfam" id="PF05826">
    <property type="entry name" value="Phospholip_A2_2"/>
    <property type="match status" value="1"/>
</dbReference>
<evidence type="ECO:0000256" key="12">
    <source>
        <dbReference type="ARBA" id="ARBA00023098"/>
    </source>
</evidence>
<keyword evidence="9" id="KW-0378">Hydrolase</keyword>
<sequence length="305" mass="35630">MFRYVVMTLMGLTVVCDGKYATIRNHTSADDDRWYFYVDADGERMVSAVADKYGQFQDCYVSGDSSLIKMVVQSVPVSNVTLVDPKTMDQITEDCAFAQANGLFEGQNGEKVWQQLGIFSGFFIYPGTKWCGAGNVSKEYEDLGSESDTDSCCREHDHCEDNIEGYDSKYGLRNNSPFTKSHCKCDLEFYQCLEKVDSRVSHRVGRMYFNFLQMECFRKDHPAVGCRKYRGWFRRRCLEYVHDYEQDPEWQFFDAQHYDASSEDDDDEENEIEEKSKKGDVFEYMIRLDSEEEHRYRDGLFEKTQ</sequence>
<keyword evidence="12" id="KW-0443">Lipid metabolism</keyword>
<dbReference type="InterPro" id="IPR016090">
    <property type="entry name" value="PLA2-like_dom"/>
</dbReference>
<evidence type="ECO:0000256" key="7">
    <source>
        <dbReference type="ARBA" id="ARBA00022525"/>
    </source>
</evidence>
<dbReference type="InterPro" id="IPR036444">
    <property type="entry name" value="PLipase_A2_dom_sf"/>
</dbReference>
<dbReference type="GO" id="GO:0050482">
    <property type="term" value="P:arachidonate secretion"/>
    <property type="evidence" value="ECO:0007669"/>
    <property type="project" value="InterPro"/>
</dbReference>
<feature type="chain" id="PRO_5043720020" description="Phospholipase A2" evidence="17">
    <location>
        <begin position="19"/>
        <end position="305"/>
    </location>
</feature>
<dbReference type="FunFam" id="1.20.90.10:FF:000002">
    <property type="entry name" value="Phospholipase A2 group III"/>
    <property type="match status" value="1"/>
</dbReference>
<keyword evidence="7" id="KW-0964">Secreted</keyword>
<dbReference type="EC" id="3.1.1.4" evidence="5"/>
<evidence type="ECO:0000256" key="1">
    <source>
        <dbReference type="ARBA" id="ARBA00001604"/>
    </source>
</evidence>
<dbReference type="Gene3D" id="1.20.90.10">
    <property type="entry name" value="Phospholipase A2 domain"/>
    <property type="match status" value="1"/>
</dbReference>
<reference evidence="19 20" key="1">
    <citation type="journal article" date="2022" name="Nat. Ecol. Evol.">
        <title>A masculinizing supergene underlies an exaggerated male reproductive morph in a spider.</title>
        <authorList>
            <person name="Hendrickx F."/>
            <person name="De Corte Z."/>
            <person name="Sonet G."/>
            <person name="Van Belleghem S.M."/>
            <person name="Kostlbacher S."/>
            <person name="Vangestel C."/>
        </authorList>
    </citation>
    <scope>NUCLEOTIDE SEQUENCE [LARGE SCALE GENOMIC DNA]</scope>
    <source>
        <strain evidence="19">W744_W776</strain>
    </source>
</reference>
<dbReference type="GO" id="GO:0006644">
    <property type="term" value="P:phospholipid metabolic process"/>
    <property type="evidence" value="ECO:0007669"/>
    <property type="project" value="InterPro"/>
</dbReference>
<organism evidence="19 20">
    <name type="scientific">Oedothorax gibbosus</name>
    <dbReference type="NCBI Taxonomy" id="931172"/>
    <lineage>
        <taxon>Eukaryota</taxon>
        <taxon>Metazoa</taxon>
        <taxon>Ecdysozoa</taxon>
        <taxon>Arthropoda</taxon>
        <taxon>Chelicerata</taxon>
        <taxon>Arachnida</taxon>
        <taxon>Araneae</taxon>
        <taxon>Araneomorphae</taxon>
        <taxon>Entelegynae</taxon>
        <taxon>Araneoidea</taxon>
        <taxon>Linyphiidae</taxon>
        <taxon>Erigoninae</taxon>
        <taxon>Oedothorax</taxon>
    </lineage>
</organism>
<evidence type="ECO:0000256" key="17">
    <source>
        <dbReference type="SAM" id="SignalP"/>
    </source>
</evidence>
<evidence type="ECO:0000256" key="10">
    <source>
        <dbReference type="ARBA" id="ARBA00022837"/>
    </source>
</evidence>
<evidence type="ECO:0000256" key="4">
    <source>
        <dbReference type="ARBA" id="ARBA00009659"/>
    </source>
</evidence>
<dbReference type="PROSITE" id="PS00118">
    <property type="entry name" value="PA2_HIS"/>
    <property type="match status" value="1"/>
</dbReference>
<evidence type="ECO:0000256" key="14">
    <source>
        <dbReference type="ARBA" id="ARBA00023157"/>
    </source>
</evidence>
<protein>
    <recommendedName>
        <fullName evidence="6">Phospholipase A2</fullName>
        <ecNumber evidence="5">3.1.1.4</ecNumber>
    </recommendedName>
    <alternativeName>
        <fullName evidence="15">Phosphatidylcholine 2-acylhydrolase</fullName>
    </alternativeName>
</protein>
<keyword evidence="14" id="KW-1015">Disulfide bond</keyword>
<evidence type="ECO:0000256" key="6">
    <source>
        <dbReference type="ARBA" id="ARBA00021721"/>
    </source>
</evidence>
<gene>
    <name evidence="19" type="ORF">JTE90_028696</name>
</gene>
<evidence type="ECO:0000256" key="11">
    <source>
        <dbReference type="ARBA" id="ARBA00022963"/>
    </source>
</evidence>
<keyword evidence="13" id="KW-0865">Zymogen</keyword>
<evidence type="ECO:0000256" key="2">
    <source>
        <dbReference type="ARBA" id="ARBA00001913"/>
    </source>
</evidence>
<comment type="cofactor">
    <cofactor evidence="2">
        <name>Ca(2+)</name>
        <dbReference type="ChEBI" id="CHEBI:29108"/>
    </cofactor>
</comment>
<evidence type="ECO:0000256" key="15">
    <source>
        <dbReference type="ARBA" id="ARBA00029903"/>
    </source>
</evidence>